<protein>
    <submittedName>
        <fullName evidence="2">Uncharacterized protein</fullName>
    </submittedName>
</protein>
<sequence>MKRNQTQAEILMPHPVAPDKPYVLSLALQTLLICVPVFMAAIALSVWTTELADIIFTSIADAYLQVSTFVAATFLIFYSIEKTLKIDATEMLRRDTVWQVPAAAGLGALPGCGGAIIVITQYVTGRLSFGSVVAVLTATMGDAAFLLIAQEPLTGLAIMAMGFVVGTISGWIVNHIHGTGFMRQKGSVGEFDEPQHYDASSNWLDRMWYLILIPGVVLAGLVAFQVDVDAMFASSFHQKPATLIGVVGGTLALAMRLAPYFGMAGDVGFSKSGGMLRRTVADTNFVTVWVIAAYLLFELTIYFTGVDLQALFDGWALFTPLVAIIIGFLPGCGPQVLVTTMYLAGYVPLSAQIGNAISNDGDALFPAIAIAPRVAVVATLYSAVPALIISYGWFFIME</sequence>
<accession>D5BT12</accession>
<dbReference type="RefSeq" id="WP_013046038.1">
    <property type="nucleotide sequence ID" value="NC_014010.1"/>
</dbReference>
<feature type="transmembrane region" description="Helical" evidence="1">
    <location>
        <begin position="363"/>
        <end position="396"/>
    </location>
</feature>
<evidence type="ECO:0000313" key="3">
    <source>
        <dbReference type="Proteomes" id="UP000007460"/>
    </source>
</evidence>
<dbReference type="Pfam" id="PF11449">
    <property type="entry name" value="ArsP_2"/>
    <property type="match status" value="1"/>
</dbReference>
<dbReference type="eggNOG" id="COG2248">
    <property type="taxonomic scope" value="Bacteria"/>
</dbReference>
<feature type="transmembrane region" description="Helical" evidence="1">
    <location>
        <begin position="207"/>
        <end position="228"/>
    </location>
</feature>
<feature type="transmembrane region" description="Helical" evidence="1">
    <location>
        <begin position="129"/>
        <end position="149"/>
    </location>
</feature>
<dbReference type="Proteomes" id="UP000007460">
    <property type="component" value="Chromosome"/>
</dbReference>
<dbReference type="KEGG" id="apb:SAR116_1166"/>
<dbReference type="NCBIfam" id="NF037962">
    <property type="entry name" value="arsenic_eff"/>
    <property type="match status" value="1"/>
</dbReference>
<evidence type="ECO:0000256" key="1">
    <source>
        <dbReference type="SAM" id="Phobius"/>
    </source>
</evidence>
<proteinExistence type="predicted"/>
<feature type="transmembrane region" description="Helical" evidence="1">
    <location>
        <begin position="156"/>
        <end position="173"/>
    </location>
</feature>
<gene>
    <name evidence="2" type="ordered locus">SAR116_1166</name>
</gene>
<organism evidence="2 3">
    <name type="scientific">Puniceispirillum marinum (strain IMCC1322)</name>
    <dbReference type="NCBI Taxonomy" id="488538"/>
    <lineage>
        <taxon>Bacteria</taxon>
        <taxon>Pseudomonadati</taxon>
        <taxon>Pseudomonadota</taxon>
        <taxon>Alphaproteobacteria</taxon>
        <taxon>Candidatus Puniceispirillales</taxon>
        <taxon>Candidatus Puniceispirillaceae</taxon>
        <taxon>Candidatus Puniceispirillum</taxon>
    </lineage>
</organism>
<keyword evidence="3" id="KW-1185">Reference proteome</keyword>
<dbReference type="EMBL" id="CP001751">
    <property type="protein sequence ID" value="ADE39409.1"/>
    <property type="molecule type" value="Genomic_DNA"/>
</dbReference>
<feature type="transmembrane region" description="Helical" evidence="1">
    <location>
        <begin position="283"/>
        <end position="303"/>
    </location>
</feature>
<dbReference type="HOGENOM" id="CLU_054164_0_0_5"/>
<dbReference type="InterPro" id="IPR021552">
    <property type="entry name" value="ArsP_2"/>
</dbReference>
<evidence type="ECO:0000313" key="2">
    <source>
        <dbReference type="EMBL" id="ADE39409.1"/>
    </source>
</evidence>
<feature type="transmembrane region" description="Helical" evidence="1">
    <location>
        <begin position="240"/>
        <end position="263"/>
    </location>
</feature>
<keyword evidence="1" id="KW-1133">Transmembrane helix</keyword>
<keyword evidence="1" id="KW-0472">Membrane</keyword>
<feature type="transmembrane region" description="Helical" evidence="1">
    <location>
        <begin position="62"/>
        <end position="80"/>
    </location>
</feature>
<dbReference type="OrthoDB" id="3776971at2"/>
<feature type="transmembrane region" description="Helical" evidence="1">
    <location>
        <begin position="21"/>
        <end position="47"/>
    </location>
</feature>
<keyword evidence="1" id="KW-0812">Transmembrane</keyword>
<reference evidence="2 3" key="1">
    <citation type="journal article" date="2010" name="J. Bacteriol.">
        <title>Complete genome sequence of "Candidatus Puniceispirillum marinum" IMCC1322, a representative of the SAR116 clade in the Alphaproteobacteria.</title>
        <authorList>
            <person name="Oh H.M."/>
            <person name="Kwon K.K."/>
            <person name="Kang I."/>
            <person name="Kang S.G."/>
            <person name="Lee J.H."/>
            <person name="Kim S.J."/>
            <person name="Cho J.C."/>
        </authorList>
    </citation>
    <scope>NUCLEOTIDE SEQUENCE [LARGE SCALE GENOMIC DNA]</scope>
    <source>
        <strain evidence="2 3">IMCC1322</strain>
    </source>
</reference>
<dbReference type="AlphaFoldDB" id="D5BT12"/>
<feature type="transmembrane region" description="Helical" evidence="1">
    <location>
        <begin position="315"/>
        <end position="343"/>
    </location>
</feature>
<feature type="transmembrane region" description="Helical" evidence="1">
    <location>
        <begin position="100"/>
        <end position="123"/>
    </location>
</feature>
<name>D5BT12_PUNMI</name>